<gene>
    <name evidence="9" type="ORF">CPEL01642_LOCUS22354</name>
</gene>
<feature type="compositionally biased region" description="Basic and acidic residues" evidence="7">
    <location>
        <begin position="176"/>
        <end position="194"/>
    </location>
</feature>
<evidence type="ECO:0000259" key="8">
    <source>
        <dbReference type="PROSITE" id="PS50886"/>
    </source>
</evidence>
<dbReference type="PANTHER" id="PTHR11586">
    <property type="entry name" value="TRNA-AMINOACYLATION COFACTOR ARC1 FAMILY MEMBER"/>
    <property type="match status" value="1"/>
</dbReference>
<dbReference type="Gene3D" id="2.40.50.140">
    <property type="entry name" value="Nucleic acid-binding proteins"/>
    <property type="match status" value="1"/>
</dbReference>
<organism evidence="9">
    <name type="scientific">Coccolithus braarudii</name>
    <dbReference type="NCBI Taxonomy" id="221442"/>
    <lineage>
        <taxon>Eukaryota</taxon>
        <taxon>Haptista</taxon>
        <taxon>Haptophyta</taxon>
        <taxon>Prymnesiophyceae</taxon>
        <taxon>Coccolithales</taxon>
        <taxon>Coccolithaceae</taxon>
        <taxon>Coccolithus</taxon>
    </lineage>
</organism>
<dbReference type="CDD" id="cd02799">
    <property type="entry name" value="tRNA_bind_EMAP-II_like"/>
    <property type="match status" value="1"/>
</dbReference>
<dbReference type="SUPFAM" id="SSF50249">
    <property type="entry name" value="Nucleic acid-binding proteins"/>
    <property type="match status" value="1"/>
</dbReference>
<reference evidence="9" key="1">
    <citation type="submission" date="2021-01" db="EMBL/GenBank/DDBJ databases">
        <authorList>
            <person name="Corre E."/>
            <person name="Pelletier E."/>
            <person name="Niang G."/>
            <person name="Scheremetjew M."/>
            <person name="Finn R."/>
            <person name="Kale V."/>
            <person name="Holt S."/>
            <person name="Cochrane G."/>
            <person name="Meng A."/>
            <person name="Brown T."/>
            <person name="Cohen L."/>
        </authorList>
    </citation>
    <scope>NUCLEOTIDE SEQUENCE</scope>
    <source>
        <strain evidence="9">PLY182g</strain>
    </source>
</reference>
<dbReference type="GO" id="GO:0006412">
    <property type="term" value="P:translation"/>
    <property type="evidence" value="ECO:0007669"/>
    <property type="project" value="UniProtKB-KW"/>
</dbReference>
<keyword evidence="2" id="KW-0963">Cytoplasm</keyword>
<comment type="subcellular location">
    <subcellularLocation>
        <location evidence="1">Cytoplasm</location>
    </subcellularLocation>
</comment>
<sequence>MGAVLFSKLQVTDVSKLFEAVGASADWGAVAQYTRQAIRSTHAAATLSTLYVKNLAVLDGVLEPQMFLAGDRLSTADLVCHVALSAVFASFDDEHKWALCNVSRWFDMVQHMVLELEPPSALGCDLIPFNYEAPEILPVVSSLRPLVGAAGPTGADGAAAAVPAPPPTASAPVDAPTEKAQKKEKKEKPKKEKPTAPPVAAEAGQSDISKLDIRVGLIISVECHPDAEKLFVEKVDVGEEAPRTVVSGLVEYMPAEALLNRRAVLLCNLKPANMRGVTSQAMVLAASKEDGESRTVELLSPPDGVPVGERVLFEGHPGEPLAPNVIAKKKVFEAVAPLLATNQDRVAVYDGVPFMTTGGPCTVATLAGGNIK</sequence>
<keyword evidence="3 6" id="KW-0820">tRNA-binding</keyword>
<dbReference type="GO" id="GO:0000049">
    <property type="term" value="F:tRNA binding"/>
    <property type="evidence" value="ECO:0007669"/>
    <property type="project" value="UniProtKB-UniRule"/>
</dbReference>
<dbReference type="InterPro" id="IPR051270">
    <property type="entry name" value="Tyrosine-tRNA_ligase_regulator"/>
</dbReference>
<dbReference type="FunFam" id="2.40.50.140:FF:000047">
    <property type="entry name" value="tyrosine--tRNA ligase, cytoplasmic isoform X2"/>
    <property type="match status" value="1"/>
</dbReference>
<dbReference type="EMBL" id="HBEY01046618">
    <property type="protein sequence ID" value="CAD8618973.1"/>
    <property type="molecule type" value="Transcribed_RNA"/>
</dbReference>
<evidence type="ECO:0000256" key="2">
    <source>
        <dbReference type="ARBA" id="ARBA00022490"/>
    </source>
</evidence>
<dbReference type="GO" id="GO:0005737">
    <property type="term" value="C:cytoplasm"/>
    <property type="evidence" value="ECO:0007669"/>
    <property type="project" value="UniProtKB-SubCell"/>
</dbReference>
<evidence type="ECO:0000256" key="3">
    <source>
        <dbReference type="ARBA" id="ARBA00022555"/>
    </source>
</evidence>
<proteinExistence type="predicted"/>
<protein>
    <recommendedName>
        <fullName evidence="8">tRNA-binding domain-containing protein</fullName>
    </recommendedName>
</protein>
<evidence type="ECO:0000256" key="6">
    <source>
        <dbReference type="PROSITE-ProRule" id="PRU00209"/>
    </source>
</evidence>
<dbReference type="InterPro" id="IPR012340">
    <property type="entry name" value="NA-bd_OB-fold"/>
</dbReference>
<accession>A0A7S0LPX0</accession>
<dbReference type="Pfam" id="PF01588">
    <property type="entry name" value="tRNA_bind"/>
    <property type="match status" value="1"/>
</dbReference>
<keyword evidence="5" id="KW-0648">Protein biosynthesis</keyword>
<dbReference type="InterPro" id="IPR036282">
    <property type="entry name" value="Glutathione-S-Trfase_C_sf"/>
</dbReference>
<keyword evidence="4 6" id="KW-0694">RNA-binding</keyword>
<evidence type="ECO:0000256" key="7">
    <source>
        <dbReference type="SAM" id="MobiDB-lite"/>
    </source>
</evidence>
<evidence type="ECO:0000256" key="5">
    <source>
        <dbReference type="ARBA" id="ARBA00022917"/>
    </source>
</evidence>
<dbReference type="SUPFAM" id="SSF47616">
    <property type="entry name" value="GST C-terminal domain-like"/>
    <property type="match status" value="1"/>
</dbReference>
<dbReference type="InterPro" id="IPR002547">
    <property type="entry name" value="tRNA-bd_dom"/>
</dbReference>
<dbReference type="PROSITE" id="PS50886">
    <property type="entry name" value="TRBD"/>
    <property type="match status" value="1"/>
</dbReference>
<dbReference type="AlphaFoldDB" id="A0A7S0LPX0"/>
<dbReference type="Gene3D" id="1.20.1050.10">
    <property type="match status" value="1"/>
</dbReference>
<evidence type="ECO:0000313" key="9">
    <source>
        <dbReference type="EMBL" id="CAD8618973.1"/>
    </source>
</evidence>
<feature type="region of interest" description="Disordered" evidence="7">
    <location>
        <begin position="154"/>
        <end position="204"/>
    </location>
</feature>
<evidence type="ECO:0000256" key="1">
    <source>
        <dbReference type="ARBA" id="ARBA00004496"/>
    </source>
</evidence>
<feature type="domain" description="TRNA-binding" evidence="8">
    <location>
        <begin position="207"/>
        <end position="312"/>
    </location>
</feature>
<evidence type="ECO:0000256" key="4">
    <source>
        <dbReference type="ARBA" id="ARBA00022884"/>
    </source>
</evidence>
<name>A0A7S0LPX0_9EUKA</name>
<dbReference type="PANTHER" id="PTHR11586:SF33">
    <property type="entry name" value="AMINOACYL TRNA SYNTHASE COMPLEX-INTERACTING MULTIFUNCTIONAL PROTEIN 1"/>
    <property type="match status" value="1"/>
</dbReference>